<proteinExistence type="predicted"/>
<evidence type="ECO:0000313" key="2">
    <source>
        <dbReference type="EMBL" id="CAG8811515.1"/>
    </source>
</evidence>
<keyword evidence="3" id="KW-1185">Reference proteome</keyword>
<comment type="caution">
    <text evidence="2">The sequence shown here is derived from an EMBL/GenBank/DDBJ whole genome shotgun (WGS) entry which is preliminary data.</text>
</comment>
<dbReference type="EMBL" id="CAJVQB010027973">
    <property type="protein sequence ID" value="CAG8811515.1"/>
    <property type="molecule type" value="Genomic_DNA"/>
</dbReference>
<sequence length="160" mass="18574">MVLELNSQVVEGFFAELIISIFVITTLTLILAFTRIVLFFSLVVVLGALLPIFMFFYPPLRLQIQQLQDRVLAGHYHINFYKQQIQDAQDQTNNKKIKKIAKEIGKTFADELKQLEKDFIMSNQKAIKNREDKAARDNADFSRDDIKKIIRHCEDLVALE</sequence>
<accession>A0ABN7W1T3</accession>
<name>A0ABN7W1T3_GIGMA</name>
<reference evidence="2 3" key="1">
    <citation type="submission" date="2021-06" db="EMBL/GenBank/DDBJ databases">
        <authorList>
            <person name="Kallberg Y."/>
            <person name="Tangrot J."/>
            <person name="Rosling A."/>
        </authorList>
    </citation>
    <scope>NUCLEOTIDE SEQUENCE [LARGE SCALE GENOMIC DNA]</scope>
    <source>
        <strain evidence="2 3">120-4 pot B 10/14</strain>
    </source>
</reference>
<organism evidence="2 3">
    <name type="scientific">Gigaspora margarita</name>
    <dbReference type="NCBI Taxonomy" id="4874"/>
    <lineage>
        <taxon>Eukaryota</taxon>
        <taxon>Fungi</taxon>
        <taxon>Fungi incertae sedis</taxon>
        <taxon>Mucoromycota</taxon>
        <taxon>Glomeromycotina</taxon>
        <taxon>Glomeromycetes</taxon>
        <taxon>Diversisporales</taxon>
        <taxon>Gigasporaceae</taxon>
        <taxon>Gigaspora</taxon>
    </lineage>
</organism>
<protein>
    <submittedName>
        <fullName evidence="2">40811_t:CDS:1</fullName>
    </submittedName>
</protein>
<feature type="transmembrane region" description="Helical" evidence="1">
    <location>
        <begin position="39"/>
        <end position="60"/>
    </location>
</feature>
<evidence type="ECO:0000313" key="3">
    <source>
        <dbReference type="Proteomes" id="UP000789901"/>
    </source>
</evidence>
<keyword evidence="1" id="KW-0812">Transmembrane</keyword>
<keyword evidence="1" id="KW-1133">Transmembrane helix</keyword>
<feature type="transmembrane region" description="Helical" evidence="1">
    <location>
        <begin position="12"/>
        <end position="33"/>
    </location>
</feature>
<keyword evidence="1" id="KW-0472">Membrane</keyword>
<evidence type="ECO:0000256" key="1">
    <source>
        <dbReference type="SAM" id="Phobius"/>
    </source>
</evidence>
<gene>
    <name evidence="2" type="ORF">GMARGA_LOCUS25356</name>
</gene>
<dbReference type="Proteomes" id="UP000789901">
    <property type="component" value="Unassembled WGS sequence"/>
</dbReference>